<name>A0A226QTC2_9BACL</name>
<protein>
    <recommendedName>
        <fullName evidence="3">DNA methylase adenine-specific domain-containing protein</fullName>
    </recommendedName>
</protein>
<dbReference type="SUPFAM" id="SSF53335">
    <property type="entry name" value="S-adenosyl-L-methionine-dependent methyltransferases"/>
    <property type="match status" value="1"/>
</dbReference>
<comment type="caution">
    <text evidence="1">The sequence shown here is derived from an EMBL/GenBank/DDBJ whole genome shotgun (WGS) entry which is preliminary data.</text>
</comment>
<evidence type="ECO:0000313" key="1">
    <source>
        <dbReference type="EMBL" id="OXB94840.1"/>
    </source>
</evidence>
<dbReference type="Proteomes" id="UP000198394">
    <property type="component" value="Unassembled WGS sequence"/>
</dbReference>
<proteinExistence type="predicted"/>
<dbReference type="InterPro" id="IPR029063">
    <property type="entry name" value="SAM-dependent_MTases_sf"/>
</dbReference>
<evidence type="ECO:0000313" key="2">
    <source>
        <dbReference type="Proteomes" id="UP000198394"/>
    </source>
</evidence>
<gene>
    <name evidence="1" type="ORF">B9L23_08235</name>
</gene>
<dbReference type="Gene3D" id="3.40.50.150">
    <property type="entry name" value="Vaccinia Virus protein VP39"/>
    <property type="match status" value="1"/>
</dbReference>
<evidence type="ECO:0008006" key="3">
    <source>
        <dbReference type="Google" id="ProtNLM"/>
    </source>
</evidence>
<dbReference type="EMBL" id="NDYL01000001">
    <property type="protein sequence ID" value="OXB94840.1"/>
    <property type="molecule type" value="Genomic_DNA"/>
</dbReference>
<reference evidence="1 2" key="1">
    <citation type="submission" date="2017-04" db="EMBL/GenBank/DDBJ databases">
        <title>The genome sequence of Parageobacillus galactosidasius DSM 18751.</title>
        <authorList>
            <person name="Ramaloko W.T."/>
            <person name="Koen N."/>
            <person name="Polliack S."/>
            <person name="Aliyu H."/>
            <person name="Lebre P."/>
            <person name="Mohr T."/>
            <person name="Oswald F."/>
            <person name="Zwick M."/>
            <person name="Neumann A."/>
            <person name="Syldatk C."/>
            <person name="Cowan D."/>
            <person name="De Maayer P."/>
        </authorList>
    </citation>
    <scope>NUCLEOTIDE SEQUENCE [LARGE SCALE GENOMIC DNA]</scope>
    <source>
        <strain evidence="1 2">DSM 18751</strain>
    </source>
</reference>
<dbReference type="AlphaFoldDB" id="A0A226QTC2"/>
<dbReference type="RefSeq" id="WP_089097295.1">
    <property type="nucleotide sequence ID" value="NZ_NDYL01000001.1"/>
</dbReference>
<keyword evidence="2" id="KW-1185">Reference proteome</keyword>
<sequence length="282" mass="33190">MKSDYYQIERFSIEDLIHMQQVILEYAKAINGLPRHHSEVFSKRGWMLPFLFGYDGLLWGRWNYWFDIIEKGTIEGSGPIPKIKWSQDYRGIEHTRKMIRKCLDHYDSTIDKFADWLTWALAIDKETTIDHISPELNEHYYRHFDLFLVLNYPTDYLSYALSEETGKGYKEALGYFPTPFNLSVAMVEMLKSDDEETMKRQTIGEPSVGCGSILLAASNYFLRCFAQDISRIAIRLCRIQMYWYAPWFAYHPDTIQGFDQDNIVSIRPVHQGKEESQLVFVL</sequence>
<accession>A0A226QTC2</accession>
<organism evidence="1 2">
    <name type="scientific">Parageobacillus galactosidasius</name>
    <dbReference type="NCBI Taxonomy" id="883812"/>
    <lineage>
        <taxon>Bacteria</taxon>
        <taxon>Bacillati</taxon>
        <taxon>Bacillota</taxon>
        <taxon>Bacilli</taxon>
        <taxon>Bacillales</taxon>
        <taxon>Anoxybacillaceae</taxon>
        <taxon>Parageobacillus</taxon>
    </lineage>
</organism>